<dbReference type="STRING" id="161355.PS9374_00632"/>
<evidence type="ECO:0000313" key="2">
    <source>
        <dbReference type="Proteomes" id="UP000077701"/>
    </source>
</evidence>
<reference evidence="2" key="2">
    <citation type="submission" date="2016-04" db="EMBL/GenBank/DDBJ databases">
        <title>Planomonospora sphaerica JCM9374 whole genome shotgun sequence.</title>
        <authorList>
            <person name="Suzuki T."/>
            <person name="Dohra H."/>
            <person name="Kodani S."/>
        </authorList>
    </citation>
    <scope>NUCLEOTIDE SEQUENCE [LARGE SCALE GENOMIC DNA]</scope>
    <source>
        <strain evidence="2">JCM 9374</strain>
    </source>
</reference>
<dbReference type="Proteomes" id="UP000077701">
    <property type="component" value="Unassembled WGS sequence"/>
</dbReference>
<protein>
    <submittedName>
        <fullName evidence="1">Uncharacterized protein</fullName>
    </submittedName>
</protein>
<comment type="caution">
    <text evidence="1">The sequence shown here is derived from an EMBL/GenBank/DDBJ whole genome shotgun (WGS) entry which is preliminary data.</text>
</comment>
<dbReference type="AlphaFoldDB" id="A0A171BF53"/>
<dbReference type="EMBL" id="BDCX01000001">
    <property type="protein sequence ID" value="GAT65000.1"/>
    <property type="molecule type" value="Genomic_DNA"/>
</dbReference>
<reference evidence="1 2" key="1">
    <citation type="journal article" date="2016" name="Genome Announc.">
        <title>Draft Genome Sequence of Planomonospora sphaerica JCM9374, a Rare Actinomycete.</title>
        <authorList>
            <person name="Dohra H."/>
            <person name="Suzuki T."/>
            <person name="Inoue Y."/>
            <person name="Kodani S."/>
        </authorList>
    </citation>
    <scope>NUCLEOTIDE SEQUENCE [LARGE SCALE GENOMIC DNA]</scope>
    <source>
        <strain evidence="1 2">JCM 9374</strain>
    </source>
</reference>
<accession>A0A171BF53</accession>
<gene>
    <name evidence="1" type="ORF">PS9374_00632</name>
</gene>
<sequence>MMSVNRSPFLSGVPMRACQLVRACALPNGTAVQASSSPATP</sequence>
<proteinExistence type="predicted"/>
<keyword evidence="2" id="KW-1185">Reference proteome</keyword>
<evidence type="ECO:0000313" key="1">
    <source>
        <dbReference type="EMBL" id="GAT65000.1"/>
    </source>
</evidence>
<organism evidence="1 2">
    <name type="scientific">Planomonospora sphaerica</name>
    <dbReference type="NCBI Taxonomy" id="161355"/>
    <lineage>
        <taxon>Bacteria</taxon>
        <taxon>Bacillati</taxon>
        <taxon>Actinomycetota</taxon>
        <taxon>Actinomycetes</taxon>
        <taxon>Streptosporangiales</taxon>
        <taxon>Streptosporangiaceae</taxon>
        <taxon>Planomonospora</taxon>
    </lineage>
</organism>
<name>A0A171BF53_9ACTN</name>